<keyword evidence="2" id="KW-1185">Reference proteome</keyword>
<gene>
    <name evidence="1" type="ORF">JT25_005525</name>
</gene>
<accession>A0A126T2K8</accession>
<reference evidence="1 2" key="1">
    <citation type="journal article" date="2015" name="Environ. Microbiol.">
        <title>Methane oxidation coupled to nitrate reduction under hypoxia by the Gammaproteobacterium Methylomonas denitrificans, sp. nov. type strain FJG1.</title>
        <authorList>
            <person name="Kits K.D."/>
            <person name="Klotz M.G."/>
            <person name="Stein L.Y."/>
        </authorList>
    </citation>
    <scope>NUCLEOTIDE SEQUENCE [LARGE SCALE GENOMIC DNA]</scope>
    <source>
        <strain evidence="1 2">FJG1</strain>
    </source>
</reference>
<dbReference type="InterPro" id="IPR043519">
    <property type="entry name" value="NT_sf"/>
</dbReference>
<evidence type="ECO:0000313" key="2">
    <source>
        <dbReference type="Proteomes" id="UP000030512"/>
    </source>
</evidence>
<dbReference type="SUPFAM" id="SSF81301">
    <property type="entry name" value="Nucleotidyltransferase"/>
    <property type="match status" value="1"/>
</dbReference>
<name>A0A126T2K8_9GAMM</name>
<dbReference type="Proteomes" id="UP000030512">
    <property type="component" value="Chromosome"/>
</dbReference>
<dbReference type="KEGG" id="mdn:JT25_005525"/>
<dbReference type="Gene3D" id="3.30.460.10">
    <property type="entry name" value="Beta Polymerase, domain 2"/>
    <property type="match status" value="1"/>
</dbReference>
<dbReference type="RefSeq" id="WP_062327875.1">
    <property type="nucleotide sequence ID" value="NZ_CP014476.1"/>
</dbReference>
<dbReference type="EMBL" id="CP014476">
    <property type="protein sequence ID" value="AMK75954.1"/>
    <property type="molecule type" value="Genomic_DNA"/>
</dbReference>
<sequence length="213" mass="24146">MHIYAFGSICRGEVDLFSDIDMLAIVNGRDDRFSPKDYSIYSYTRIGELWEQGNPFAWHLFLESKLIYSSDNSDYLRSIGEPSAYKSGLADCNKFREIFLSAKKSIEGSVLTEVFDLSSVFLAIRNFATCYSLHIDVKPDFSRNSARNLGVHSIPIDNSTYELLERARVLSIRGVGEILSSYDVGKAKMALNKIESWMNEKISTITSDGYERI</sequence>
<proteinExistence type="predicted"/>
<dbReference type="GO" id="GO:0016740">
    <property type="term" value="F:transferase activity"/>
    <property type="evidence" value="ECO:0007669"/>
    <property type="project" value="UniProtKB-KW"/>
</dbReference>
<dbReference type="STRING" id="1538553.JT25_005525"/>
<dbReference type="OrthoDB" id="8447086at2"/>
<organism evidence="1 2">
    <name type="scientific">Methylomonas denitrificans</name>
    <dbReference type="NCBI Taxonomy" id="1538553"/>
    <lineage>
        <taxon>Bacteria</taxon>
        <taxon>Pseudomonadati</taxon>
        <taxon>Pseudomonadota</taxon>
        <taxon>Gammaproteobacteria</taxon>
        <taxon>Methylococcales</taxon>
        <taxon>Methylococcaceae</taxon>
        <taxon>Methylomonas</taxon>
    </lineage>
</organism>
<evidence type="ECO:0000313" key="1">
    <source>
        <dbReference type="EMBL" id="AMK75954.1"/>
    </source>
</evidence>
<protein>
    <submittedName>
        <fullName evidence="1">Nucleotidyltransferase</fullName>
    </submittedName>
</protein>
<keyword evidence="1" id="KW-0808">Transferase</keyword>
<dbReference type="AlphaFoldDB" id="A0A126T2K8"/>